<dbReference type="EMBL" id="SGOB01000002">
    <property type="protein sequence ID" value="TRA89081.1"/>
    <property type="molecule type" value="Genomic_DNA"/>
</dbReference>
<proteinExistence type="predicted"/>
<gene>
    <name evidence="2" type="ORF">EXN24_13905</name>
</gene>
<keyword evidence="1" id="KW-0812">Transmembrane</keyword>
<organism evidence="2 3">
    <name type="scientific">Rhizobium rhizogenes</name>
    <name type="common">Agrobacterium rhizogenes</name>
    <dbReference type="NCBI Taxonomy" id="359"/>
    <lineage>
        <taxon>Bacteria</taxon>
        <taxon>Pseudomonadati</taxon>
        <taxon>Pseudomonadota</taxon>
        <taxon>Alphaproteobacteria</taxon>
        <taxon>Hyphomicrobiales</taxon>
        <taxon>Rhizobiaceae</taxon>
        <taxon>Rhizobium/Agrobacterium group</taxon>
        <taxon>Rhizobium</taxon>
    </lineage>
</organism>
<dbReference type="InterPro" id="IPR007047">
    <property type="entry name" value="Flp_Fap"/>
</dbReference>
<protein>
    <submittedName>
        <fullName evidence="2">Flp family type IVb pilin</fullName>
    </submittedName>
</protein>
<sequence>MLHCFIRFFKDENGATAVEYGLIVGVISAAIIGGGTTIGSTINAVFQFLADTFANI</sequence>
<keyword evidence="1" id="KW-1133">Transmembrane helix</keyword>
<dbReference type="Proteomes" id="UP000320858">
    <property type="component" value="Unassembled WGS sequence"/>
</dbReference>
<reference evidence="2 3" key="1">
    <citation type="journal article" date="2019" name="Appl. Microbiol. Biotechnol.">
        <title>Differential efficiency of wild type rhizogenic strains for rol gene transformation of plants.</title>
        <authorList>
            <person name="Desmet S."/>
            <person name="De Keyser E."/>
            <person name="Van Vaerenbergh J."/>
            <person name="Baeyen S."/>
            <person name="Van Huylenbroeck J."/>
            <person name="Geelen D."/>
            <person name="Dhooghe E."/>
        </authorList>
    </citation>
    <scope>NUCLEOTIDE SEQUENCE [LARGE SCALE GENOMIC DNA]</scope>
    <source>
        <strain evidence="2 3">B 4.1</strain>
    </source>
</reference>
<feature type="transmembrane region" description="Helical" evidence="1">
    <location>
        <begin position="20"/>
        <end position="46"/>
    </location>
</feature>
<comment type="caution">
    <text evidence="2">The sequence shown here is derived from an EMBL/GenBank/DDBJ whole genome shotgun (WGS) entry which is preliminary data.</text>
</comment>
<accession>A0AA94VCT6</accession>
<evidence type="ECO:0000313" key="3">
    <source>
        <dbReference type="Proteomes" id="UP000320858"/>
    </source>
</evidence>
<name>A0AA94VCT6_RHIRH</name>
<dbReference type="AlphaFoldDB" id="A0AA94VCT6"/>
<evidence type="ECO:0000313" key="2">
    <source>
        <dbReference type="EMBL" id="TRA89081.1"/>
    </source>
</evidence>
<keyword evidence="1" id="KW-0472">Membrane</keyword>
<dbReference type="Pfam" id="PF04964">
    <property type="entry name" value="Flp_Fap"/>
    <property type="match status" value="1"/>
</dbReference>
<evidence type="ECO:0000256" key="1">
    <source>
        <dbReference type="SAM" id="Phobius"/>
    </source>
</evidence>